<feature type="region of interest" description="Disordered" evidence="1">
    <location>
        <begin position="22"/>
        <end position="59"/>
    </location>
</feature>
<feature type="region of interest" description="Disordered" evidence="1">
    <location>
        <begin position="113"/>
        <end position="139"/>
    </location>
</feature>
<protein>
    <recommendedName>
        <fullName evidence="4">WW domain-containing protein</fullName>
    </recommendedName>
</protein>
<evidence type="ECO:0000256" key="1">
    <source>
        <dbReference type="SAM" id="MobiDB-lite"/>
    </source>
</evidence>
<evidence type="ECO:0008006" key="4">
    <source>
        <dbReference type="Google" id="ProtNLM"/>
    </source>
</evidence>
<dbReference type="AlphaFoldDB" id="A0AAV3NLK3"/>
<dbReference type="SUPFAM" id="SSF51045">
    <property type="entry name" value="WW domain"/>
    <property type="match status" value="1"/>
</dbReference>
<feature type="compositionally biased region" description="Acidic residues" evidence="1">
    <location>
        <begin position="113"/>
        <end position="130"/>
    </location>
</feature>
<dbReference type="InterPro" id="IPR036020">
    <property type="entry name" value="WW_dom_sf"/>
</dbReference>
<accession>A0AAV3NLK3</accession>
<dbReference type="InterPro" id="IPR051105">
    <property type="entry name" value="WWC/KIBRA_Hippo_Reg"/>
</dbReference>
<evidence type="ECO:0000313" key="3">
    <source>
        <dbReference type="Proteomes" id="UP001454036"/>
    </source>
</evidence>
<proteinExistence type="predicted"/>
<dbReference type="PANTHER" id="PTHR14791">
    <property type="entry name" value="BOMB/KIRA PROTEINS"/>
    <property type="match status" value="1"/>
</dbReference>
<name>A0AAV3NLK3_LITER</name>
<dbReference type="Proteomes" id="UP001454036">
    <property type="component" value="Unassembled WGS sequence"/>
</dbReference>
<dbReference type="EMBL" id="BAABME010015226">
    <property type="protein sequence ID" value="GAA0140059.1"/>
    <property type="molecule type" value="Genomic_DNA"/>
</dbReference>
<evidence type="ECO:0000313" key="2">
    <source>
        <dbReference type="EMBL" id="GAA0140059.1"/>
    </source>
</evidence>
<feature type="compositionally biased region" description="Gly residues" evidence="1">
    <location>
        <begin position="28"/>
        <end position="45"/>
    </location>
</feature>
<organism evidence="2 3">
    <name type="scientific">Lithospermum erythrorhizon</name>
    <name type="common">Purple gromwell</name>
    <name type="synonym">Lithospermum officinale var. erythrorhizon</name>
    <dbReference type="NCBI Taxonomy" id="34254"/>
    <lineage>
        <taxon>Eukaryota</taxon>
        <taxon>Viridiplantae</taxon>
        <taxon>Streptophyta</taxon>
        <taxon>Embryophyta</taxon>
        <taxon>Tracheophyta</taxon>
        <taxon>Spermatophyta</taxon>
        <taxon>Magnoliopsida</taxon>
        <taxon>eudicotyledons</taxon>
        <taxon>Gunneridae</taxon>
        <taxon>Pentapetalae</taxon>
        <taxon>asterids</taxon>
        <taxon>lamiids</taxon>
        <taxon>Boraginales</taxon>
        <taxon>Boraginaceae</taxon>
        <taxon>Boraginoideae</taxon>
        <taxon>Lithospermeae</taxon>
        <taxon>Lithospermum</taxon>
    </lineage>
</organism>
<keyword evidence="3" id="KW-1185">Reference proteome</keyword>
<sequence length="205" mass="22458">MKTPNMSSITSSLEISLQDFSLNHKNSSGGGGSSMGTGGGRGGGDGLEENKHDISNNTSETTYDLNSHISLPSHWEQCLDLKTGELFYINWRTGMKANEDPRTEAAIWNDDFDEYSEDDDSSSYDSEDSSAEQSPPSFSRNQCLNKINCNNYNSNDNQSNEGGNVLVVGGCKSCMMYFMVPKQVEDCPKCSGQLLHFDKPENACS</sequence>
<gene>
    <name evidence="2" type="ORF">LIER_35181</name>
</gene>
<dbReference type="PANTHER" id="PTHR14791:SF29">
    <property type="entry name" value="PROTEIN KIBRA"/>
    <property type="match status" value="1"/>
</dbReference>
<reference evidence="2 3" key="1">
    <citation type="submission" date="2024-01" db="EMBL/GenBank/DDBJ databases">
        <title>The complete chloroplast genome sequence of Lithospermum erythrorhizon: insights into the phylogenetic relationship among Boraginaceae species and the maternal lineages of purple gromwells.</title>
        <authorList>
            <person name="Okada T."/>
            <person name="Watanabe K."/>
        </authorList>
    </citation>
    <scope>NUCLEOTIDE SEQUENCE [LARGE SCALE GENOMIC DNA]</scope>
</reference>
<comment type="caution">
    <text evidence="2">The sequence shown here is derived from an EMBL/GenBank/DDBJ whole genome shotgun (WGS) entry which is preliminary data.</text>
</comment>